<evidence type="ECO:0000256" key="8">
    <source>
        <dbReference type="ARBA" id="ARBA00022840"/>
    </source>
</evidence>
<feature type="binding site" evidence="11">
    <location>
        <position position="119"/>
    </location>
    <ligand>
        <name>ATP</name>
        <dbReference type="ChEBI" id="CHEBI:30616"/>
    </ligand>
</feature>
<dbReference type="SUPFAM" id="SSF53613">
    <property type="entry name" value="Ribokinase-like"/>
    <property type="match status" value="1"/>
</dbReference>
<dbReference type="CDD" id="cd01170">
    <property type="entry name" value="THZ_kinase"/>
    <property type="match status" value="1"/>
</dbReference>
<keyword evidence="7 11" id="KW-0418">Kinase</keyword>
<keyword evidence="4 11" id="KW-0808">Transferase</keyword>
<evidence type="ECO:0000256" key="9">
    <source>
        <dbReference type="ARBA" id="ARBA00022842"/>
    </source>
</evidence>
<dbReference type="HAMAP" id="MF_00228">
    <property type="entry name" value="Thz_kinase"/>
    <property type="match status" value="1"/>
</dbReference>
<dbReference type="Pfam" id="PF02110">
    <property type="entry name" value="HK"/>
    <property type="match status" value="1"/>
</dbReference>
<dbReference type="Gene3D" id="3.40.1190.20">
    <property type="match status" value="1"/>
</dbReference>
<comment type="pathway">
    <text evidence="3 11">Cofactor biosynthesis; thiamine diphosphate biosynthesis; 4-methyl-5-(2-phosphoethyl)-thiazole from 5-(2-hydroxyethyl)-4-methylthiazole: step 1/1.</text>
</comment>
<accession>A0ABZ3C5Z6</accession>
<dbReference type="EMBL" id="CP115965">
    <property type="protein sequence ID" value="WZW97980.1"/>
    <property type="molecule type" value="Genomic_DNA"/>
</dbReference>
<evidence type="ECO:0000256" key="1">
    <source>
        <dbReference type="ARBA" id="ARBA00001771"/>
    </source>
</evidence>
<evidence type="ECO:0000256" key="10">
    <source>
        <dbReference type="ARBA" id="ARBA00022977"/>
    </source>
</evidence>
<comment type="catalytic activity">
    <reaction evidence="1 11">
        <text>5-(2-hydroxyethyl)-4-methylthiazole + ATP = 4-methyl-5-(2-phosphooxyethyl)-thiazole + ADP + H(+)</text>
        <dbReference type="Rhea" id="RHEA:24212"/>
        <dbReference type="ChEBI" id="CHEBI:15378"/>
        <dbReference type="ChEBI" id="CHEBI:17957"/>
        <dbReference type="ChEBI" id="CHEBI:30616"/>
        <dbReference type="ChEBI" id="CHEBI:58296"/>
        <dbReference type="ChEBI" id="CHEBI:456216"/>
        <dbReference type="EC" id="2.7.1.50"/>
    </reaction>
</comment>
<keyword evidence="5 11" id="KW-0479">Metal-binding</keyword>
<protein>
    <recommendedName>
        <fullName evidence="11">Hydroxyethylthiazole kinase</fullName>
        <ecNumber evidence="11">2.7.1.50</ecNumber>
    </recommendedName>
    <alternativeName>
        <fullName evidence="11">4-methyl-5-beta-hydroxyethylthiazole kinase</fullName>
        <shortName evidence="11">TH kinase</shortName>
        <shortName evidence="11">Thz kinase</shortName>
    </alternativeName>
</protein>
<evidence type="ECO:0000256" key="6">
    <source>
        <dbReference type="ARBA" id="ARBA00022741"/>
    </source>
</evidence>
<dbReference type="InterPro" id="IPR000417">
    <property type="entry name" value="Hyethyz_kinase"/>
</dbReference>
<dbReference type="GO" id="GO:0004417">
    <property type="term" value="F:hydroxyethylthiazole kinase activity"/>
    <property type="evidence" value="ECO:0007669"/>
    <property type="project" value="UniProtKB-EC"/>
</dbReference>
<comment type="similarity">
    <text evidence="11">Belongs to the Thz kinase family.</text>
</comment>
<feature type="binding site" evidence="11">
    <location>
        <position position="165"/>
    </location>
    <ligand>
        <name>ATP</name>
        <dbReference type="ChEBI" id="CHEBI:30616"/>
    </ligand>
</feature>
<organism evidence="12 13">
    <name type="scientific">Propioniciclava soli</name>
    <dbReference type="NCBI Taxonomy" id="2775081"/>
    <lineage>
        <taxon>Bacteria</taxon>
        <taxon>Bacillati</taxon>
        <taxon>Actinomycetota</taxon>
        <taxon>Actinomycetes</taxon>
        <taxon>Propionibacteriales</taxon>
        <taxon>Propionibacteriaceae</taxon>
        <taxon>Propioniciclava</taxon>
    </lineage>
</organism>
<evidence type="ECO:0000256" key="7">
    <source>
        <dbReference type="ARBA" id="ARBA00022777"/>
    </source>
</evidence>
<keyword evidence="6 11" id="KW-0547">Nucleotide-binding</keyword>
<evidence type="ECO:0000313" key="12">
    <source>
        <dbReference type="EMBL" id="WZW97980.1"/>
    </source>
</evidence>
<evidence type="ECO:0000256" key="11">
    <source>
        <dbReference type="HAMAP-Rule" id="MF_00228"/>
    </source>
</evidence>
<dbReference type="NCBIfam" id="NF006830">
    <property type="entry name" value="PRK09355.1"/>
    <property type="match status" value="1"/>
</dbReference>
<evidence type="ECO:0000256" key="2">
    <source>
        <dbReference type="ARBA" id="ARBA00001946"/>
    </source>
</evidence>
<gene>
    <name evidence="11 12" type="primary">thiM</name>
    <name evidence="12" type="ORF">PCC79_13940</name>
</gene>
<dbReference type="Proteomes" id="UP001434337">
    <property type="component" value="Chromosome"/>
</dbReference>
<reference evidence="12 13" key="1">
    <citation type="journal article" date="2023" name="Environ Microbiome">
        <title>A coral-associated actinobacterium mitigates coral bleaching under heat stress.</title>
        <authorList>
            <person name="Li J."/>
            <person name="Zou Y."/>
            <person name="Li Q."/>
            <person name="Zhang J."/>
            <person name="Bourne D.G."/>
            <person name="Lyu Y."/>
            <person name="Liu C."/>
            <person name="Zhang S."/>
        </authorList>
    </citation>
    <scope>NUCLEOTIDE SEQUENCE [LARGE SCALE GENOMIC DNA]</scope>
    <source>
        <strain evidence="12 13">SCSIO 13291</strain>
    </source>
</reference>
<keyword evidence="8 11" id="KW-0067">ATP-binding</keyword>
<feature type="binding site" evidence="11">
    <location>
        <position position="44"/>
    </location>
    <ligand>
        <name>substrate</name>
    </ligand>
</feature>
<dbReference type="InterPro" id="IPR029056">
    <property type="entry name" value="Ribokinase-like"/>
</dbReference>
<dbReference type="PRINTS" id="PR01099">
    <property type="entry name" value="HYETHTZKNASE"/>
</dbReference>
<sequence length="262" mass="25936">MPTDLAPVVDAVRAHPPLVHCLMATVSMGIVADGLLAAGARPMMTETRAEAPTMDALADALLINLGTLSTDAMAGIPPTVDVARAAGRPWVLDPTAVGVAPVRARLARELVTRAPAVVRGNASEVVALAGSGAGGRGADAVHGVQDALGAARSLAQTHGCVVAVSGDVDLVTDGDRVVGVRAGHPLLTRVTGTGCLLGGLVAACCAVAPPFEAALAASAWLGAAGERAAAQASGPGSFRAALIDTLDTLTAADVAAVRCEEQ</sequence>
<keyword evidence="9 11" id="KW-0460">Magnesium</keyword>
<evidence type="ECO:0000256" key="5">
    <source>
        <dbReference type="ARBA" id="ARBA00022723"/>
    </source>
</evidence>
<dbReference type="RefSeq" id="WP_342372185.1">
    <property type="nucleotide sequence ID" value="NZ_CP115965.1"/>
</dbReference>
<evidence type="ECO:0000313" key="13">
    <source>
        <dbReference type="Proteomes" id="UP001434337"/>
    </source>
</evidence>
<proteinExistence type="inferred from homology"/>
<evidence type="ECO:0000256" key="3">
    <source>
        <dbReference type="ARBA" id="ARBA00004868"/>
    </source>
</evidence>
<feature type="binding site" evidence="11">
    <location>
        <position position="192"/>
    </location>
    <ligand>
        <name>substrate</name>
    </ligand>
</feature>
<comment type="function">
    <text evidence="11">Catalyzes the phosphorylation of the hydroxyl group of 4-methyl-5-beta-hydroxyethylthiazole (THZ).</text>
</comment>
<keyword evidence="13" id="KW-1185">Reference proteome</keyword>
<keyword evidence="10 11" id="KW-0784">Thiamine biosynthesis</keyword>
<comment type="cofactor">
    <cofactor evidence="2 11">
        <name>Mg(2+)</name>
        <dbReference type="ChEBI" id="CHEBI:18420"/>
    </cofactor>
</comment>
<evidence type="ECO:0000256" key="4">
    <source>
        <dbReference type="ARBA" id="ARBA00022679"/>
    </source>
</evidence>
<name>A0ABZ3C5Z6_9ACTN</name>
<dbReference type="EC" id="2.7.1.50" evidence="11"/>
<dbReference type="PIRSF" id="PIRSF000513">
    <property type="entry name" value="Thz_kinase"/>
    <property type="match status" value="1"/>
</dbReference>